<dbReference type="InterPro" id="IPR036259">
    <property type="entry name" value="MFS_trans_sf"/>
</dbReference>
<dbReference type="PANTHER" id="PTHR23508:SF10">
    <property type="entry name" value="CARBOXYLIC ACID TRANSPORTER PROTEIN HOMOLOG"/>
    <property type="match status" value="1"/>
</dbReference>
<feature type="transmembrane region" description="Helical" evidence="5">
    <location>
        <begin position="116"/>
        <end position="140"/>
    </location>
</feature>
<organism evidence="7 8">
    <name type="scientific">Cutibacterium avidum</name>
    <dbReference type="NCBI Taxonomy" id="33010"/>
    <lineage>
        <taxon>Bacteria</taxon>
        <taxon>Bacillati</taxon>
        <taxon>Actinomycetota</taxon>
        <taxon>Actinomycetes</taxon>
        <taxon>Propionibacteriales</taxon>
        <taxon>Propionibacteriaceae</taxon>
        <taxon>Cutibacterium</taxon>
    </lineage>
</organism>
<dbReference type="AlphaFoldDB" id="A0A3E2D9K5"/>
<dbReference type="Pfam" id="PF00083">
    <property type="entry name" value="Sugar_tr"/>
    <property type="match status" value="1"/>
</dbReference>
<dbReference type="GO" id="GO:0005886">
    <property type="term" value="C:plasma membrane"/>
    <property type="evidence" value="ECO:0007669"/>
    <property type="project" value="UniProtKB-SubCell"/>
</dbReference>
<dbReference type="EMBL" id="NOWI01000014">
    <property type="protein sequence ID" value="RFT42080.1"/>
    <property type="molecule type" value="Genomic_DNA"/>
</dbReference>
<protein>
    <submittedName>
        <fullName evidence="7">MFS transporter</fullName>
    </submittedName>
</protein>
<feature type="transmembrane region" description="Helical" evidence="5">
    <location>
        <begin position="320"/>
        <end position="342"/>
    </location>
</feature>
<sequence>MSTSTTSKKSALDLIDSRPLARNQKNLVALAIIGNISEFFDIFLIGFVVSVLTKPWNLTGTEAGVILACSGLGTVIGAIMWGRLADKIGRRSSFFWCVLMFVAFTVLSVFTPDHGWVMLAILRIGVGIGVGGLNITSIPYVQEFVPAKQRGLLAGLASVFIPLGLFLGSLGQKALGDNWRALIALGAIPVFLLVWIRFVPESPRFLQSHGRENEAREALAWALEMPADDIGDLPPVEHVRDASYSLVFGKYRKSLLIVSLGSFCFILGSFTIQSWGQTLLKTGFGKSAEQVGILFMFVSLADLIGRFLSAWLADRIGRRITMLSFGLVGAAGTLIIALSAHLGWGWQVFFAGVLVAMAFGDGAFGILNAFGAEQFPNEARSTGLGLGYGIGATAKVIGPALMGLMVGGSAVKQNVTLDAVFPAFILFTVLLVIGGVTYMFARETRGTSLDTI</sequence>
<comment type="subcellular location">
    <subcellularLocation>
        <location evidence="1">Cell membrane</location>
        <topology evidence="1">Multi-pass membrane protein</topology>
    </subcellularLocation>
</comment>
<feature type="transmembrane region" description="Helical" evidence="5">
    <location>
        <begin position="152"/>
        <end position="170"/>
    </location>
</feature>
<dbReference type="GO" id="GO:0046943">
    <property type="term" value="F:carboxylic acid transmembrane transporter activity"/>
    <property type="evidence" value="ECO:0007669"/>
    <property type="project" value="TreeGrafter"/>
</dbReference>
<evidence type="ECO:0000256" key="3">
    <source>
        <dbReference type="ARBA" id="ARBA00022989"/>
    </source>
</evidence>
<feature type="transmembrane region" description="Helical" evidence="5">
    <location>
        <begin position="93"/>
        <end position="110"/>
    </location>
</feature>
<feature type="transmembrane region" description="Helical" evidence="5">
    <location>
        <begin position="348"/>
        <end position="371"/>
    </location>
</feature>
<keyword evidence="4 5" id="KW-0472">Membrane</keyword>
<accession>A0A3E2D9K5</accession>
<proteinExistence type="predicted"/>
<evidence type="ECO:0000256" key="4">
    <source>
        <dbReference type="ARBA" id="ARBA00023136"/>
    </source>
</evidence>
<dbReference type="CDD" id="cd17316">
    <property type="entry name" value="MFS_SV2_like"/>
    <property type="match status" value="1"/>
</dbReference>
<dbReference type="InterPro" id="IPR005828">
    <property type="entry name" value="MFS_sugar_transport-like"/>
</dbReference>
<evidence type="ECO:0000256" key="2">
    <source>
        <dbReference type="ARBA" id="ARBA00022692"/>
    </source>
</evidence>
<feature type="transmembrane region" description="Helical" evidence="5">
    <location>
        <begin position="292"/>
        <end position="313"/>
    </location>
</feature>
<comment type="caution">
    <text evidence="7">The sequence shown here is derived from an EMBL/GenBank/DDBJ whole genome shotgun (WGS) entry which is preliminary data.</text>
</comment>
<gene>
    <name evidence="7" type="ORF">CHT91_11980</name>
</gene>
<evidence type="ECO:0000313" key="7">
    <source>
        <dbReference type="EMBL" id="RFT42080.1"/>
    </source>
</evidence>
<dbReference type="PANTHER" id="PTHR23508">
    <property type="entry name" value="CARBOXYLIC ACID TRANSPORTER PROTEIN HOMOLOG"/>
    <property type="match status" value="1"/>
</dbReference>
<reference evidence="7 8" key="1">
    <citation type="submission" date="2017-07" db="EMBL/GenBank/DDBJ databases">
        <authorList>
            <person name="Sun Z.S."/>
            <person name="Albrecht U."/>
            <person name="Echele G."/>
            <person name="Lee C.C."/>
        </authorList>
    </citation>
    <scope>NUCLEOTIDE SEQUENCE [LARGE SCALE GENOMIC DNA]</scope>
    <source>
        <strain evidence="7 8">P16-029</strain>
    </source>
</reference>
<feature type="domain" description="Major facilitator superfamily (MFS) profile" evidence="6">
    <location>
        <begin position="27"/>
        <end position="446"/>
    </location>
</feature>
<dbReference type="Proteomes" id="UP000259211">
    <property type="component" value="Unassembled WGS sequence"/>
</dbReference>
<dbReference type="RefSeq" id="WP_117189800.1">
    <property type="nucleotide sequence ID" value="NZ_NOWI01000014.1"/>
</dbReference>
<dbReference type="Gene3D" id="1.20.1250.20">
    <property type="entry name" value="MFS general substrate transporter like domains"/>
    <property type="match status" value="1"/>
</dbReference>
<feature type="transmembrane region" description="Helical" evidence="5">
    <location>
        <begin position="182"/>
        <end position="199"/>
    </location>
</feature>
<feature type="transmembrane region" description="Helical" evidence="5">
    <location>
        <begin position="419"/>
        <end position="441"/>
    </location>
</feature>
<feature type="transmembrane region" description="Helical" evidence="5">
    <location>
        <begin position="383"/>
        <end position="407"/>
    </location>
</feature>
<keyword evidence="3 5" id="KW-1133">Transmembrane helix</keyword>
<feature type="transmembrane region" description="Helical" evidence="5">
    <location>
        <begin position="63"/>
        <end position="81"/>
    </location>
</feature>
<evidence type="ECO:0000259" key="6">
    <source>
        <dbReference type="PROSITE" id="PS50850"/>
    </source>
</evidence>
<keyword evidence="2 5" id="KW-0812">Transmembrane</keyword>
<feature type="transmembrane region" description="Helical" evidence="5">
    <location>
        <begin position="27"/>
        <end position="51"/>
    </location>
</feature>
<dbReference type="InterPro" id="IPR005829">
    <property type="entry name" value="Sugar_transporter_CS"/>
</dbReference>
<name>A0A3E2D9K5_9ACTN</name>
<dbReference type="SUPFAM" id="SSF103473">
    <property type="entry name" value="MFS general substrate transporter"/>
    <property type="match status" value="1"/>
</dbReference>
<evidence type="ECO:0000256" key="1">
    <source>
        <dbReference type="ARBA" id="ARBA00004651"/>
    </source>
</evidence>
<dbReference type="PROSITE" id="PS50850">
    <property type="entry name" value="MFS"/>
    <property type="match status" value="1"/>
</dbReference>
<feature type="transmembrane region" description="Helical" evidence="5">
    <location>
        <begin position="254"/>
        <end position="272"/>
    </location>
</feature>
<evidence type="ECO:0000256" key="5">
    <source>
        <dbReference type="SAM" id="Phobius"/>
    </source>
</evidence>
<dbReference type="InterPro" id="IPR020846">
    <property type="entry name" value="MFS_dom"/>
</dbReference>
<dbReference type="PROSITE" id="PS00216">
    <property type="entry name" value="SUGAR_TRANSPORT_1"/>
    <property type="match status" value="1"/>
</dbReference>
<evidence type="ECO:0000313" key="8">
    <source>
        <dbReference type="Proteomes" id="UP000259211"/>
    </source>
</evidence>